<evidence type="ECO:0000259" key="7">
    <source>
        <dbReference type="PROSITE" id="PS51686"/>
    </source>
</evidence>
<feature type="binding site" evidence="6">
    <location>
        <begin position="131"/>
        <end position="137"/>
    </location>
    <ligand>
        <name>S-adenosyl-L-methionine</name>
        <dbReference type="ChEBI" id="CHEBI:59789"/>
    </ligand>
</feature>
<evidence type="ECO:0000313" key="9">
    <source>
        <dbReference type="EMBL" id="SPQ94759.1"/>
    </source>
</evidence>
<dbReference type="PANTHER" id="PTHR22808">
    <property type="entry name" value="NCL1 YEAST -RELATED NOL1/NOP2/FMU SUN DOMAIN-CONTAINING"/>
    <property type="match status" value="1"/>
</dbReference>
<accession>A0A0G4J5V2</accession>
<dbReference type="PANTHER" id="PTHR22808:SF1">
    <property type="entry name" value="RNA CYTOSINE-C(5)-METHYLTRANSFERASE NSUN2-RELATED"/>
    <property type="match status" value="1"/>
</dbReference>
<proteinExistence type="inferred from homology"/>
<dbReference type="PROSITE" id="PS51686">
    <property type="entry name" value="SAM_MT_RSMB_NOP"/>
    <property type="match status" value="1"/>
</dbReference>
<dbReference type="InterPro" id="IPR049560">
    <property type="entry name" value="MeTrfase_RsmB-F_NOP2_cat"/>
</dbReference>
<keyword evidence="3 6" id="KW-0808">Transferase</keyword>
<reference evidence="9 11" key="2">
    <citation type="submission" date="2018-03" db="EMBL/GenBank/DDBJ databases">
        <authorList>
            <person name="Fogelqvist J."/>
        </authorList>
    </citation>
    <scope>NUCLEOTIDE SEQUENCE [LARGE SCALE GENOMIC DNA]</scope>
</reference>
<keyword evidence="5 6" id="KW-0694">RNA-binding</keyword>
<dbReference type="InterPro" id="IPR029063">
    <property type="entry name" value="SAM-dependent_MTases_sf"/>
</dbReference>
<dbReference type="GO" id="GO:0003723">
    <property type="term" value="F:RNA binding"/>
    <property type="evidence" value="ECO:0007669"/>
    <property type="project" value="UniProtKB-UniRule"/>
</dbReference>
<name>A0A0G4J5V2_PLABS</name>
<dbReference type="OrthoDB" id="6093671at2759"/>
<evidence type="ECO:0000256" key="1">
    <source>
        <dbReference type="ARBA" id="ARBA00007494"/>
    </source>
</evidence>
<dbReference type="AlphaFoldDB" id="A0A0G4J5V2"/>
<dbReference type="STRING" id="37360.A0A0G4J5V2"/>
<gene>
    <name evidence="8" type="ORF">PBRA_002598</name>
    <name evidence="9" type="ORF">PLBR_LOCUS1974</name>
</gene>
<dbReference type="Pfam" id="PF01189">
    <property type="entry name" value="Methyltr_RsmB-F"/>
    <property type="match status" value="1"/>
</dbReference>
<dbReference type="GO" id="GO:0001510">
    <property type="term" value="P:RNA methylation"/>
    <property type="evidence" value="ECO:0007669"/>
    <property type="project" value="InterPro"/>
</dbReference>
<evidence type="ECO:0000256" key="5">
    <source>
        <dbReference type="ARBA" id="ARBA00022884"/>
    </source>
</evidence>
<dbReference type="GO" id="GO:0008173">
    <property type="term" value="F:RNA methyltransferase activity"/>
    <property type="evidence" value="ECO:0007669"/>
    <property type="project" value="InterPro"/>
</dbReference>
<dbReference type="InterPro" id="IPR057285">
    <property type="entry name" value="Pre-PUA_NSUN2"/>
</dbReference>
<dbReference type="PROSITE" id="PS01153">
    <property type="entry name" value="NOL1_NOP2_SUN"/>
    <property type="match status" value="1"/>
</dbReference>
<sequence length="580" mass="64038">MRGKQAFVQYYSAQRIVDEEQWGDFTDALERPLPITFTVTRQFAGGLGLHLQDRLRDGAFPEVHCLDWYPDGSAWKVVTRREEWSPEFKGFLLAATESGLIVRQELVSMIPALMLCEPTGDGAIQSILDMCAAPGSKTSQLLQLVRERTTGLPFADDGVVVANDIDANRCQLTLNRLKCTGSSALVMTRCDATCFPTNTLFDRVLCDAPCTGDGTIRKSPKMMSRWKSTSGTNLHCLQIKIAARAFQLTKPGGRMVYSTCSLNPVENEAVVQYLLREFGSAIELVDMSKALNGLHRSPGLSSWEVMAATKSCTKLSSFKDVQSAKDAGFGGNCPSSVFPLHDSSLELSRAMRFVPHLNDSGGFFVAVFQRVPTCSPLADAPVMTSTIRGSNDCTFTPLLEVDGGREMAETLRSSMSLADTFPMNLLHVLKRDDGGESGRRSKVYMLSPQALEKTRFHTETEGLMHSGVRVFERTCRKDSSLDDFRICWEGLPHVLPHMNPDERIRLIPPSTFRALLHSLAVPIDSLSGLRDALDGALLGNIVLQSEFRGHRVSVAARYGRVSVQVQNRGALFRYLARILD</sequence>
<dbReference type="InterPro" id="IPR023267">
    <property type="entry name" value="RCMT"/>
</dbReference>
<evidence type="ECO:0000256" key="4">
    <source>
        <dbReference type="ARBA" id="ARBA00022691"/>
    </source>
</evidence>
<evidence type="ECO:0000256" key="6">
    <source>
        <dbReference type="PROSITE-ProRule" id="PRU01023"/>
    </source>
</evidence>
<dbReference type="Gene3D" id="3.40.50.150">
    <property type="entry name" value="Vaccinia Virus protein VP39"/>
    <property type="match status" value="1"/>
</dbReference>
<keyword evidence="4 6" id="KW-0949">S-adenosyl-L-methionine</keyword>
<feature type="binding site" evidence="6">
    <location>
        <position position="191"/>
    </location>
    <ligand>
        <name>S-adenosyl-L-methionine</name>
        <dbReference type="ChEBI" id="CHEBI:59789"/>
    </ligand>
</feature>
<keyword evidence="10" id="KW-1185">Reference proteome</keyword>
<protein>
    <recommendedName>
        <fullName evidence="7">SAM-dependent MTase RsmB/NOP-type domain-containing protein</fullName>
    </recommendedName>
</protein>
<evidence type="ECO:0000313" key="11">
    <source>
        <dbReference type="Proteomes" id="UP000290189"/>
    </source>
</evidence>
<organism evidence="8 10">
    <name type="scientific">Plasmodiophora brassicae</name>
    <name type="common">Clubroot disease agent</name>
    <dbReference type="NCBI Taxonomy" id="37360"/>
    <lineage>
        <taxon>Eukaryota</taxon>
        <taxon>Sar</taxon>
        <taxon>Rhizaria</taxon>
        <taxon>Endomyxa</taxon>
        <taxon>Phytomyxea</taxon>
        <taxon>Plasmodiophorida</taxon>
        <taxon>Plasmodiophoridae</taxon>
        <taxon>Plasmodiophora</taxon>
    </lineage>
</organism>
<dbReference type="Proteomes" id="UP000039324">
    <property type="component" value="Unassembled WGS sequence"/>
</dbReference>
<evidence type="ECO:0000313" key="10">
    <source>
        <dbReference type="Proteomes" id="UP000039324"/>
    </source>
</evidence>
<comment type="similarity">
    <text evidence="1 6">Belongs to the class I-like SAM-binding methyltransferase superfamily. RsmB/NOP family.</text>
</comment>
<dbReference type="Pfam" id="PF25376">
    <property type="entry name" value="Pre-PUA_NSUN2"/>
    <property type="match status" value="1"/>
</dbReference>
<dbReference type="InterPro" id="IPR018314">
    <property type="entry name" value="RsmB/NOL1/NOP2-like_CS"/>
</dbReference>
<dbReference type="SUPFAM" id="SSF53335">
    <property type="entry name" value="S-adenosyl-L-methionine-dependent methyltransferases"/>
    <property type="match status" value="1"/>
</dbReference>
<dbReference type="EMBL" id="CDSF01000133">
    <property type="protein sequence ID" value="CEP02631.1"/>
    <property type="molecule type" value="Genomic_DNA"/>
</dbReference>
<keyword evidence="2 6" id="KW-0489">Methyltransferase</keyword>
<dbReference type="InterPro" id="IPR001678">
    <property type="entry name" value="MeTrfase_RsmB-F_NOP2_dom"/>
</dbReference>
<reference evidence="8 10" key="1">
    <citation type="submission" date="2015-02" db="EMBL/GenBank/DDBJ databases">
        <authorList>
            <person name="Chooi Y.-H."/>
        </authorList>
    </citation>
    <scope>NUCLEOTIDE SEQUENCE [LARGE SCALE GENOMIC DNA]</scope>
    <source>
        <strain evidence="8">E3</strain>
    </source>
</reference>
<feature type="domain" description="SAM-dependent MTase RsmB/NOP-type" evidence="7">
    <location>
        <begin position="25"/>
        <end position="371"/>
    </location>
</feature>
<dbReference type="PRINTS" id="PR02008">
    <property type="entry name" value="RCMTFAMILY"/>
</dbReference>
<dbReference type="OMA" id="FRICWEG"/>
<feature type="binding site" evidence="6">
    <location>
        <position position="207"/>
    </location>
    <ligand>
        <name>S-adenosyl-L-methionine</name>
        <dbReference type="ChEBI" id="CHEBI:59789"/>
    </ligand>
</feature>
<feature type="active site" description="Nucleophile" evidence="6">
    <location>
        <position position="260"/>
    </location>
</feature>
<evidence type="ECO:0000256" key="2">
    <source>
        <dbReference type="ARBA" id="ARBA00022603"/>
    </source>
</evidence>
<evidence type="ECO:0000313" key="8">
    <source>
        <dbReference type="EMBL" id="CEP02631.1"/>
    </source>
</evidence>
<dbReference type="Proteomes" id="UP000290189">
    <property type="component" value="Unassembled WGS sequence"/>
</dbReference>
<dbReference type="EMBL" id="OVEO01000003">
    <property type="protein sequence ID" value="SPQ94759.1"/>
    <property type="molecule type" value="Genomic_DNA"/>
</dbReference>
<evidence type="ECO:0000256" key="3">
    <source>
        <dbReference type="ARBA" id="ARBA00022679"/>
    </source>
</evidence>
<geneLocation type="mitochondrion" evidence="9"/>
<feature type="binding site" evidence="6">
    <location>
        <position position="164"/>
    </location>
    <ligand>
        <name>S-adenosyl-L-methionine</name>
        <dbReference type="ChEBI" id="CHEBI:59789"/>
    </ligand>
</feature>
<keyword evidence="9" id="KW-0496">Mitochondrion</keyword>